<comment type="subcellular location">
    <subcellularLocation>
        <location evidence="1">Membrane</location>
        <topology evidence="1">Single-pass membrane protein</topology>
    </subcellularLocation>
</comment>
<evidence type="ECO:0000256" key="2">
    <source>
        <dbReference type="ARBA" id="ARBA00022692"/>
    </source>
</evidence>
<evidence type="ECO:0000256" key="6">
    <source>
        <dbReference type="SAM" id="Phobius"/>
    </source>
</evidence>
<protein>
    <submittedName>
        <fullName evidence="7">Uncharacterized protein</fullName>
    </submittedName>
</protein>
<organism evidence="7 8">
    <name type="scientific">Neofusicoccum ribis</name>
    <dbReference type="NCBI Taxonomy" id="45134"/>
    <lineage>
        <taxon>Eukaryota</taxon>
        <taxon>Fungi</taxon>
        <taxon>Dikarya</taxon>
        <taxon>Ascomycota</taxon>
        <taxon>Pezizomycotina</taxon>
        <taxon>Dothideomycetes</taxon>
        <taxon>Dothideomycetes incertae sedis</taxon>
        <taxon>Botryosphaeriales</taxon>
        <taxon>Botryosphaeriaceae</taxon>
        <taxon>Neofusicoccum</taxon>
    </lineage>
</organism>
<name>A0ABR3SC21_9PEZI</name>
<keyword evidence="8" id="KW-1185">Reference proteome</keyword>
<keyword evidence="2 6" id="KW-0812">Transmembrane</keyword>
<dbReference type="PANTHER" id="PTHR15549">
    <property type="entry name" value="PAIRED IMMUNOGLOBULIN-LIKE TYPE 2 RECEPTOR"/>
    <property type="match status" value="1"/>
</dbReference>
<feature type="compositionally biased region" description="Low complexity" evidence="5">
    <location>
        <begin position="34"/>
        <end position="63"/>
    </location>
</feature>
<feature type="region of interest" description="Disordered" evidence="5">
    <location>
        <begin position="97"/>
        <end position="128"/>
    </location>
</feature>
<feature type="compositionally biased region" description="Basic and acidic residues" evidence="5">
    <location>
        <begin position="159"/>
        <end position="175"/>
    </location>
</feature>
<dbReference type="PANTHER" id="PTHR15549:SF26">
    <property type="entry name" value="AXIAL BUDDING PATTERN PROTEIN 2-RELATED"/>
    <property type="match status" value="1"/>
</dbReference>
<evidence type="ECO:0000256" key="5">
    <source>
        <dbReference type="SAM" id="MobiDB-lite"/>
    </source>
</evidence>
<dbReference type="Gene3D" id="1.20.5.510">
    <property type="entry name" value="Single helix bin"/>
    <property type="match status" value="1"/>
</dbReference>
<dbReference type="InterPro" id="IPR051694">
    <property type="entry name" value="Immunoregulatory_rcpt-like"/>
</dbReference>
<gene>
    <name evidence="7" type="ORF">SLS56_011506</name>
</gene>
<evidence type="ECO:0000256" key="4">
    <source>
        <dbReference type="ARBA" id="ARBA00023136"/>
    </source>
</evidence>
<reference evidence="7 8" key="1">
    <citation type="submission" date="2024-02" db="EMBL/GenBank/DDBJ databases">
        <title>De novo assembly and annotation of 12 fungi associated with fruit tree decline syndrome in Ontario, Canada.</title>
        <authorList>
            <person name="Sulman M."/>
            <person name="Ellouze W."/>
            <person name="Ilyukhin E."/>
        </authorList>
    </citation>
    <scope>NUCLEOTIDE SEQUENCE [LARGE SCALE GENOMIC DNA]</scope>
    <source>
        <strain evidence="7 8">M1-105</strain>
    </source>
</reference>
<feature type="region of interest" description="Disordered" evidence="5">
    <location>
        <begin position="32"/>
        <end position="63"/>
    </location>
</feature>
<evidence type="ECO:0000313" key="7">
    <source>
        <dbReference type="EMBL" id="KAL1616182.1"/>
    </source>
</evidence>
<feature type="compositionally biased region" description="Polar residues" evidence="5">
    <location>
        <begin position="251"/>
        <end position="275"/>
    </location>
</feature>
<comment type="caution">
    <text evidence="7">The sequence shown here is derived from an EMBL/GenBank/DDBJ whole genome shotgun (WGS) entry which is preliminary data.</text>
</comment>
<evidence type="ECO:0000256" key="3">
    <source>
        <dbReference type="ARBA" id="ARBA00022989"/>
    </source>
</evidence>
<dbReference type="Proteomes" id="UP001521116">
    <property type="component" value="Unassembled WGS sequence"/>
</dbReference>
<proteinExistence type="predicted"/>
<feature type="compositionally biased region" description="Basic and acidic residues" evidence="5">
    <location>
        <begin position="290"/>
        <end position="302"/>
    </location>
</feature>
<keyword evidence="4 6" id="KW-0472">Membrane</keyword>
<accession>A0ABR3SC21</accession>
<feature type="transmembrane region" description="Helical" evidence="6">
    <location>
        <begin position="65"/>
        <end position="88"/>
    </location>
</feature>
<evidence type="ECO:0000313" key="8">
    <source>
        <dbReference type="Proteomes" id="UP001521116"/>
    </source>
</evidence>
<sequence length="302" mass="30961">MGCCIENACQADGGAGCPLASLAGAHLPDNAAKASAWSPTGGPSSTSAAASSTSSATPSDSSSPVGAIAGGVVGGIAVLLVVVGVLLWRRRRKAKEKAKASAEDSNAPAPVSELSAGRSVRAKGSPLPPRYSAISNSYAFELDGYPRKAPNTPSELGGDEVHAELPGDDAVHELEGNTIASTPASGSGGGGGHSRGSSWSSTEKKQRWSGPRGLAITGWGGHGRSPRSSPRSPNFPQNRGGQEGGDDHTEISSLPSTPRSPYTGTGNYSEVSRLSPTHPPPIIEDEGDDRYDPDMRERRDER</sequence>
<dbReference type="EMBL" id="JAJVDC020000276">
    <property type="protein sequence ID" value="KAL1616182.1"/>
    <property type="molecule type" value="Genomic_DNA"/>
</dbReference>
<evidence type="ECO:0000256" key="1">
    <source>
        <dbReference type="ARBA" id="ARBA00004167"/>
    </source>
</evidence>
<keyword evidence="3 6" id="KW-1133">Transmembrane helix</keyword>
<feature type="region of interest" description="Disordered" evidence="5">
    <location>
        <begin position="145"/>
        <end position="302"/>
    </location>
</feature>